<evidence type="ECO:0000259" key="6">
    <source>
        <dbReference type="Pfam" id="PF08281"/>
    </source>
</evidence>
<dbReference type="InterPro" id="IPR013324">
    <property type="entry name" value="RNA_pol_sigma_r3/r4-like"/>
</dbReference>
<dbReference type="Gene3D" id="1.10.1740.10">
    <property type="match status" value="1"/>
</dbReference>
<evidence type="ECO:0000313" key="7">
    <source>
        <dbReference type="EMBL" id="SEV95556.1"/>
    </source>
</evidence>
<dbReference type="Gene3D" id="1.10.10.10">
    <property type="entry name" value="Winged helix-like DNA-binding domain superfamily/Winged helix DNA-binding domain"/>
    <property type="match status" value="1"/>
</dbReference>
<name>A0A1I0N3F1_9BACT</name>
<dbReference type="InterPro" id="IPR014284">
    <property type="entry name" value="RNA_pol_sigma-70_dom"/>
</dbReference>
<dbReference type="InterPro" id="IPR013249">
    <property type="entry name" value="RNA_pol_sigma70_r4_t2"/>
</dbReference>
<proteinExistence type="inferred from homology"/>
<evidence type="ECO:0000256" key="4">
    <source>
        <dbReference type="ARBA" id="ARBA00023163"/>
    </source>
</evidence>
<evidence type="ECO:0000256" key="1">
    <source>
        <dbReference type="ARBA" id="ARBA00010641"/>
    </source>
</evidence>
<dbReference type="SUPFAM" id="SSF88946">
    <property type="entry name" value="Sigma2 domain of RNA polymerase sigma factors"/>
    <property type="match status" value="1"/>
</dbReference>
<feature type="domain" description="RNA polymerase sigma-70 region 2" evidence="5">
    <location>
        <begin position="23"/>
        <end position="92"/>
    </location>
</feature>
<dbReference type="InterPro" id="IPR013325">
    <property type="entry name" value="RNA_pol_sigma_r2"/>
</dbReference>
<dbReference type="PANTHER" id="PTHR43133:SF46">
    <property type="entry name" value="RNA POLYMERASE SIGMA-70 FACTOR ECF SUBFAMILY"/>
    <property type="match status" value="1"/>
</dbReference>
<dbReference type="InterPro" id="IPR039425">
    <property type="entry name" value="RNA_pol_sigma-70-like"/>
</dbReference>
<dbReference type="RefSeq" id="WP_255397547.1">
    <property type="nucleotide sequence ID" value="NZ_FOIQ01000002.1"/>
</dbReference>
<dbReference type="InterPro" id="IPR036388">
    <property type="entry name" value="WH-like_DNA-bd_sf"/>
</dbReference>
<dbReference type="GO" id="GO:0016987">
    <property type="term" value="F:sigma factor activity"/>
    <property type="evidence" value="ECO:0007669"/>
    <property type="project" value="UniProtKB-KW"/>
</dbReference>
<dbReference type="Pfam" id="PF04542">
    <property type="entry name" value="Sigma70_r2"/>
    <property type="match status" value="1"/>
</dbReference>
<evidence type="ECO:0000256" key="3">
    <source>
        <dbReference type="ARBA" id="ARBA00023082"/>
    </source>
</evidence>
<keyword evidence="3" id="KW-0731">Sigma factor</keyword>
<feature type="domain" description="RNA polymerase sigma factor 70 region 4 type 2" evidence="6">
    <location>
        <begin position="117"/>
        <end position="167"/>
    </location>
</feature>
<organism evidence="7 8">
    <name type="scientific">Prevotella aff. ruminicola Tc2-24</name>
    <dbReference type="NCBI Taxonomy" id="81582"/>
    <lineage>
        <taxon>Bacteria</taxon>
        <taxon>Pseudomonadati</taxon>
        <taxon>Bacteroidota</taxon>
        <taxon>Bacteroidia</taxon>
        <taxon>Bacteroidales</taxon>
        <taxon>Prevotellaceae</taxon>
        <taxon>Prevotella</taxon>
    </lineage>
</organism>
<keyword evidence="8" id="KW-1185">Reference proteome</keyword>
<dbReference type="GO" id="GO:0006352">
    <property type="term" value="P:DNA-templated transcription initiation"/>
    <property type="evidence" value="ECO:0007669"/>
    <property type="project" value="InterPro"/>
</dbReference>
<evidence type="ECO:0000259" key="5">
    <source>
        <dbReference type="Pfam" id="PF04542"/>
    </source>
</evidence>
<dbReference type="Pfam" id="PF08281">
    <property type="entry name" value="Sigma70_r4_2"/>
    <property type="match status" value="1"/>
</dbReference>
<dbReference type="Proteomes" id="UP000199373">
    <property type="component" value="Unassembled WGS sequence"/>
</dbReference>
<keyword evidence="2" id="KW-0805">Transcription regulation</keyword>
<dbReference type="NCBIfam" id="TIGR02937">
    <property type="entry name" value="sigma70-ECF"/>
    <property type="match status" value="1"/>
</dbReference>
<accession>A0A1I0N3F1</accession>
<gene>
    <name evidence="7" type="ORF">SAMN04487850_0943</name>
</gene>
<sequence length="197" mass="22808">MIETERQLLDAIHCGDRQALRRLYDRYSGYAMAIGLRYVPERDDVRDILQDSFISILTSINEFDYRGEGSLKAWISRIVANRAIDWLKEHERLHFTDEIPDAAEEGVPEVENVPPDILNRMIGQLPEGCRMVLNLFVFEQLSHKEIAQRLGIRENSSASQLSRAKKILAEMVKEYLYSQSDERERLEKTAIRAVVTL</sequence>
<evidence type="ECO:0000256" key="2">
    <source>
        <dbReference type="ARBA" id="ARBA00023015"/>
    </source>
</evidence>
<dbReference type="EMBL" id="FOIQ01000002">
    <property type="protein sequence ID" value="SEV95556.1"/>
    <property type="molecule type" value="Genomic_DNA"/>
</dbReference>
<dbReference type="PANTHER" id="PTHR43133">
    <property type="entry name" value="RNA POLYMERASE ECF-TYPE SIGMA FACTO"/>
    <property type="match status" value="1"/>
</dbReference>
<protein>
    <submittedName>
        <fullName evidence="7">RNA polymerase sigma-70 factor, ECF subfamily</fullName>
    </submittedName>
</protein>
<dbReference type="AlphaFoldDB" id="A0A1I0N3F1"/>
<keyword evidence="4" id="KW-0804">Transcription</keyword>
<reference evidence="7 8" key="1">
    <citation type="submission" date="2016-10" db="EMBL/GenBank/DDBJ databases">
        <authorList>
            <person name="de Groot N.N."/>
        </authorList>
    </citation>
    <scope>NUCLEOTIDE SEQUENCE [LARGE SCALE GENOMIC DNA]</scope>
    <source>
        <strain evidence="7 8">TC2-24</strain>
    </source>
</reference>
<evidence type="ECO:0000313" key="8">
    <source>
        <dbReference type="Proteomes" id="UP000199373"/>
    </source>
</evidence>
<comment type="similarity">
    <text evidence="1">Belongs to the sigma-70 factor family. ECF subfamily.</text>
</comment>
<dbReference type="InterPro" id="IPR007627">
    <property type="entry name" value="RNA_pol_sigma70_r2"/>
</dbReference>
<dbReference type="SUPFAM" id="SSF88659">
    <property type="entry name" value="Sigma3 and sigma4 domains of RNA polymerase sigma factors"/>
    <property type="match status" value="1"/>
</dbReference>
<dbReference type="GO" id="GO:0003677">
    <property type="term" value="F:DNA binding"/>
    <property type="evidence" value="ECO:0007669"/>
    <property type="project" value="InterPro"/>
</dbReference>